<evidence type="ECO:0000256" key="7">
    <source>
        <dbReference type="ARBA" id="ARBA00022795"/>
    </source>
</evidence>
<dbReference type="EMBL" id="FOOC01000008">
    <property type="protein sequence ID" value="SFF55499.1"/>
    <property type="molecule type" value="Genomic_DNA"/>
</dbReference>
<dbReference type="PANTHER" id="PTHR33308:SF9">
    <property type="entry name" value="PEPTIDOGLYCAN HYDROLASE FLGJ"/>
    <property type="match status" value="1"/>
</dbReference>
<evidence type="ECO:0000256" key="6">
    <source>
        <dbReference type="ARBA" id="ARBA00022764"/>
    </source>
</evidence>
<organism evidence="14 15">
    <name type="scientific">Fontimonas thermophila</name>
    <dbReference type="NCBI Taxonomy" id="1076937"/>
    <lineage>
        <taxon>Bacteria</taxon>
        <taxon>Pseudomonadati</taxon>
        <taxon>Pseudomonadota</taxon>
        <taxon>Gammaproteobacteria</taxon>
        <taxon>Nevskiales</taxon>
        <taxon>Nevskiaceae</taxon>
        <taxon>Fontimonas</taxon>
    </lineage>
</organism>
<keyword evidence="14" id="KW-0282">Flagellum</keyword>
<keyword evidence="14" id="KW-0966">Cell projection</keyword>
<sequence>MRTDAVTDFSRFAALRAAARADSPEAVRQAAQQFEALLLQQMLKSMRAARLGDDVLGGEQTEFYREMADAQLAQHLSAGKGLGIADLLVRQLTRGSTPDAAESAGRVSPPTTAATPAPVSAPRAGSEAETQRNSRLADFVADVLPHAEKAAAELGIPAKVLVAQAALETGWGRHAIRRADGSPALNFFGIKADQRWQGEGTEHMTKEYVDGQMRSERARFRAYGSVGQAFADYVHFLKSQPRYREALQHGGDPQRFVGGLQKAGYATDPQYAQKILRIAEGPALQRALAAVAKTRTQAV</sequence>
<reference evidence="14 15" key="1">
    <citation type="submission" date="2016-10" db="EMBL/GenBank/DDBJ databases">
        <authorList>
            <person name="de Groot N.N."/>
        </authorList>
    </citation>
    <scope>NUCLEOTIDE SEQUENCE [LARGE SCALE GENOMIC DNA]</scope>
    <source>
        <strain evidence="14 15">DSM 23609</strain>
    </source>
</reference>
<dbReference type="Pfam" id="PF10135">
    <property type="entry name" value="Rod-binding"/>
    <property type="match status" value="1"/>
</dbReference>
<feature type="region of interest" description="Disordered" evidence="12">
    <location>
        <begin position="96"/>
        <end position="132"/>
    </location>
</feature>
<evidence type="ECO:0000256" key="10">
    <source>
        <dbReference type="ARBA" id="ARBA00023316"/>
    </source>
</evidence>
<dbReference type="InterPro" id="IPR023346">
    <property type="entry name" value="Lysozyme-like_dom_sf"/>
</dbReference>
<feature type="domain" description="Mannosyl-glycoprotein endo-beta-N-acetylglucosamidase-like" evidence="13">
    <location>
        <begin position="128"/>
        <end position="283"/>
    </location>
</feature>
<evidence type="ECO:0000256" key="9">
    <source>
        <dbReference type="ARBA" id="ARBA00023295"/>
    </source>
</evidence>
<dbReference type="AlphaFoldDB" id="A0A1I2JMN3"/>
<dbReference type="OrthoDB" id="289937at2"/>
<dbReference type="Proteomes" id="UP000199771">
    <property type="component" value="Unassembled WGS sequence"/>
</dbReference>
<keyword evidence="7" id="KW-1005">Bacterial flagellum biogenesis</keyword>
<dbReference type="Gene3D" id="2.10.70.40">
    <property type="entry name" value="peptidoglycan hydrolase"/>
    <property type="match status" value="1"/>
</dbReference>
<keyword evidence="8" id="KW-0378">Hydrolase</keyword>
<dbReference type="SUPFAM" id="SSF53955">
    <property type="entry name" value="Lysozyme-like"/>
    <property type="match status" value="1"/>
</dbReference>
<comment type="function">
    <text evidence="1">Flagellum-specific muramidase which hydrolyzes the peptidoglycan layer to assemble the rod structure in the periplasmic space.</text>
</comment>
<evidence type="ECO:0000256" key="4">
    <source>
        <dbReference type="ARBA" id="ARBA00007974"/>
    </source>
</evidence>
<dbReference type="NCBIfam" id="TIGR02541">
    <property type="entry name" value="flagell_FlgJ"/>
    <property type="match status" value="1"/>
</dbReference>
<dbReference type="InterPro" id="IPR019301">
    <property type="entry name" value="Flagellar_prot_FlgJ_N"/>
</dbReference>
<gene>
    <name evidence="14" type="ORF">SAMN04488120_108100</name>
</gene>
<dbReference type="GO" id="GO:0071555">
    <property type="term" value="P:cell wall organization"/>
    <property type="evidence" value="ECO:0007669"/>
    <property type="project" value="UniProtKB-KW"/>
</dbReference>
<keyword evidence="9" id="KW-0326">Glycosidase</keyword>
<dbReference type="GO" id="GO:0016798">
    <property type="term" value="F:hydrolase activity, acting on glycosyl bonds"/>
    <property type="evidence" value="ECO:0007669"/>
    <property type="project" value="UniProtKB-KW"/>
</dbReference>
<dbReference type="RefSeq" id="WP_091534157.1">
    <property type="nucleotide sequence ID" value="NZ_FOOC01000008.1"/>
</dbReference>
<keyword evidence="6" id="KW-0574">Periplasm</keyword>
<evidence type="ECO:0000256" key="3">
    <source>
        <dbReference type="ARBA" id="ARBA00006880"/>
    </source>
</evidence>
<evidence type="ECO:0000259" key="13">
    <source>
        <dbReference type="SMART" id="SM00047"/>
    </source>
</evidence>
<accession>A0A1I2JMN3</accession>
<evidence type="ECO:0000256" key="1">
    <source>
        <dbReference type="ARBA" id="ARBA00002954"/>
    </source>
</evidence>
<evidence type="ECO:0000256" key="2">
    <source>
        <dbReference type="ARBA" id="ARBA00004418"/>
    </source>
</evidence>
<dbReference type="InterPro" id="IPR002901">
    <property type="entry name" value="MGlyc_endo_b_GlcNAc-like_dom"/>
</dbReference>
<evidence type="ECO:0000256" key="8">
    <source>
        <dbReference type="ARBA" id="ARBA00022801"/>
    </source>
</evidence>
<dbReference type="GO" id="GO:0042597">
    <property type="term" value="C:periplasmic space"/>
    <property type="evidence" value="ECO:0007669"/>
    <property type="project" value="UniProtKB-SubCell"/>
</dbReference>
<feature type="compositionally biased region" description="Low complexity" evidence="12">
    <location>
        <begin position="106"/>
        <end position="124"/>
    </location>
</feature>
<keyword evidence="10" id="KW-0961">Cell wall biogenesis/degradation</keyword>
<dbReference type="PRINTS" id="PR01002">
    <property type="entry name" value="FLGFLGJ"/>
</dbReference>
<dbReference type="PANTHER" id="PTHR33308">
    <property type="entry name" value="PEPTIDOGLYCAN HYDROLASE FLGJ"/>
    <property type="match status" value="1"/>
</dbReference>
<dbReference type="InterPro" id="IPR051056">
    <property type="entry name" value="Glycosyl_Hydrolase_73"/>
</dbReference>
<dbReference type="GO" id="GO:0004040">
    <property type="term" value="F:amidase activity"/>
    <property type="evidence" value="ECO:0007669"/>
    <property type="project" value="InterPro"/>
</dbReference>
<comment type="subcellular location">
    <subcellularLocation>
        <location evidence="2">Periplasm</location>
    </subcellularLocation>
</comment>
<comment type="similarity">
    <text evidence="3">In the N-terminal section; belongs to the FlgJ family.</text>
</comment>
<dbReference type="InterPro" id="IPR013377">
    <property type="entry name" value="FlgJ"/>
</dbReference>
<evidence type="ECO:0000313" key="15">
    <source>
        <dbReference type="Proteomes" id="UP000199771"/>
    </source>
</evidence>
<dbReference type="Gene3D" id="1.10.530.10">
    <property type="match status" value="1"/>
</dbReference>
<keyword evidence="14" id="KW-0969">Cilium</keyword>
<evidence type="ECO:0000256" key="11">
    <source>
        <dbReference type="ARBA" id="ARBA00030835"/>
    </source>
</evidence>
<name>A0A1I2JMN3_9GAMM</name>
<protein>
    <recommendedName>
        <fullName evidence="5">Peptidoglycan hydrolase FlgJ</fullName>
    </recommendedName>
    <alternativeName>
        <fullName evidence="11">Muramidase FlgJ</fullName>
    </alternativeName>
</protein>
<dbReference type="GO" id="GO:0071973">
    <property type="term" value="P:bacterial-type flagellum-dependent cell motility"/>
    <property type="evidence" value="ECO:0007669"/>
    <property type="project" value="TreeGrafter"/>
</dbReference>
<evidence type="ECO:0000313" key="14">
    <source>
        <dbReference type="EMBL" id="SFF55499.1"/>
    </source>
</evidence>
<dbReference type="STRING" id="1076937.SAMN04488120_108100"/>
<dbReference type="GO" id="GO:0044780">
    <property type="term" value="P:bacterial-type flagellum assembly"/>
    <property type="evidence" value="ECO:0007669"/>
    <property type="project" value="InterPro"/>
</dbReference>
<keyword evidence="15" id="KW-1185">Reference proteome</keyword>
<dbReference type="Pfam" id="PF01832">
    <property type="entry name" value="Glucosaminidase"/>
    <property type="match status" value="1"/>
</dbReference>
<evidence type="ECO:0000256" key="5">
    <source>
        <dbReference type="ARBA" id="ARBA00013433"/>
    </source>
</evidence>
<evidence type="ECO:0000256" key="12">
    <source>
        <dbReference type="SAM" id="MobiDB-lite"/>
    </source>
</evidence>
<proteinExistence type="inferred from homology"/>
<dbReference type="SMART" id="SM00047">
    <property type="entry name" value="LYZ2"/>
    <property type="match status" value="1"/>
</dbReference>
<comment type="similarity">
    <text evidence="4">In the C-terminal section; belongs to the glycosyl hydrolase 73 family.</text>
</comment>